<proteinExistence type="predicted"/>
<feature type="signal peptide" evidence="1">
    <location>
        <begin position="1"/>
        <end position="25"/>
    </location>
</feature>
<gene>
    <name evidence="2" type="ORF">NITMOv2_1034</name>
</gene>
<name>A0A0K2G956_NITMO</name>
<dbReference type="Proteomes" id="UP000069205">
    <property type="component" value="Chromosome"/>
</dbReference>
<organism evidence="2 3">
    <name type="scientific">Nitrospira moscoviensis</name>
    <dbReference type="NCBI Taxonomy" id="42253"/>
    <lineage>
        <taxon>Bacteria</taxon>
        <taxon>Pseudomonadati</taxon>
        <taxon>Nitrospirota</taxon>
        <taxon>Nitrospiria</taxon>
        <taxon>Nitrospirales</taxon>
        <taxon>Nitrospiraceae</taxon>
        <taxon>Nitrospira</taxon>
    </lineage>
</organism>
<keyword evidence="1" id="KW-0732">Signal</keyword>
<feature type="chain" id="PRO_5005476621" evidence="1">
    <location>
        <begin position="26"/>
        <end position="63"/>
    </location>
</feature>
<evidence type="ECO:0000256" key="1">
    <source>
        <dbReference type="SAM" id="SignalP"/>
    </source>
</evidence>
<reference evidence="2 3" key="1">
    <citation type="journal article" date="2015" name="Proc. Natl. Acad. Sci. U.S.A.">
        <title>Expanded metabolic versatility of ubiquitous nitrite-oxidizing bacteria from the genus Nitrospira.</title>
        <authorList>
            <person name="Koch H."/>
            <person name="Lucker S."/>
            <person name="Albertsen M."/>
            <person name="Kitzinger K."/>
            <person name="Herbold C."/>
            <person name="Spieck E."/>
            <person name="Nielsen P.H."/>
            <person name="Wagner M."/>
            <person name="Daims H."/>
        </authorList>
    </citation>
    <scope>NUCLEOTIDE SEQUENCE [LARGE SCALE GENOMIC DNA]</scope>
    <source>
        <strain evidence="2 3">NSP M-1</strain>
    </source>
</reference>
<dbReference type="KEGG" id="nmv:NITMOv2_1034"/>
<dbReference type="AlphaFoldDB" id="A0A0K2G956"/>
<protein>
    <submittedName>
        <fullName evidence="2">Uncharacterized protein</fullName>
    </submittedName>
</protein>
<keyword evidence="3" id="KW-1185">Reference proteome</keyword>
<dbReference type="PATRIC" id="fig|42253.5.peg.1016"/>
<evidence type="ECO:0000313" key="2">
    <source>
        <dbReference type="EMBL" id="ALA57465.1"/>
    </source>
</evidence>
<sequence length="63" mass="6969">MVVFWCKMGLLMTVALMVPTSVPIADDLRSPVVPELALGSHPTDKLEQELRLIQEEQSVPPPD</sequence>
<evidence type="ECO:0000313" key="3">
    <source>
        <dbReference type="Proteomes" id="UP000069205"/>
    </source>
</evidence>
<dbReference type="STRING" id="42253.NITMOv2_1034"/>
<accession>A0A0K2G956</accession>
<dbReference type="EMBL" id="CP011801">
    <property type="protein sequence ID" value="ALA57465.1"/>
    <property type="molecule type" value="Genomic_DNA"/>
</dbReference>